<organism evidence="1 2">
    <name type="scientific">Acaulospora colombiana</name>
    <dbReference type="NCBI Taxonomy" id="27376"/>
    <lineage>
        <taxon>Eukaryota</taxon>
        <taxon>Fungi</taxon>
        <taxon>Fungi incertae sedis</taxon>
        <taxon>Mucoromycota</taxon>
        <taxon>Glomeromycotina</taxon>
        <taxon>Glomeromycetes</taxon>
        <taxon>Diversisporales</taxon>
        <taxon>Acaulosporaceae</taxon>
        <taxon>Acaulospora</taxon>
    </lineage>
</organism>
<name>A0ACA9NNG0_9GLOM</name>
<evidence type="ECO:0000313" key="1">
    <source>
        <dbReference type="EMBL" id="CAG8666236.1"/>
    </source>
</evidence>
<dbReference type="EMBL" id="CAJVPT010023595">
    <property type="protein sequence ID" value="CAG8666236.1"/>
    <property type="molecule type" value="Genomic_DNA"/>
</dbReference>
<protein>
    <submittedName>
        <fullName evidence="1">10155_t:CDS:1</fullName>
    </submittedName>
</protein>
<keyword evidence="2" id="KW-1185">Reference proteome</keyword>
<evidence type="ECO:0000313" key="2">
    <source>
        <dbReference type="Proteomes" id="UP000789525"/>
    </source>
</evidence>
<proteinExistence type="predicted"/>
<reference evidence="1" key="1">
    <citation type="submission" date="2021-06" db="EMBL/GenBank/DDBJ databases">
        <authorList>
            <person name="Kallberg Y."/>
            <person name="Tangrot J."/>
            <person name="Rosling A."/>
        </authorList>
    </citation>
    <scope>NUCLEOTIDE SEQUENCE</scope>
    <source>
        <strain evidence="1">CL356</strain>
    </source>
</reference>
<sequence length="367" mass="41768">MTSGFATAKVEASRQYKRLSMLLTKASAERKTLHLEEQAEWSTMDAGLDQFYRVVRKFVNLRILAGPSLDALFPSHSSHVVEPSAITHSTLYPFRNVEELRLNGLWLNRREGNIIPSDLIRCLLDLPHIKTLIAHIQAGNESAYPSMHPPSEISCALRHLELTVANGHLMDSLTQFLQLTKELETFKLEDRTTRTLLPGFTNSFMGYPTPVLDIPRVIKALSRSYSSLLCLHIVQYDSSSPVTRERVRISFRQFTALQTLVIPFTPMLPTDLDDIQPDRRCFPKSLTTLTFLRGSRISIDDLIVIFRMLRDTLRELGAYVIGYYGQLPLIVLGKHTVTLGDRFQAAQWMCIRIETPERSKIRIGDLT</sequence>
<comment type="caution">
    <text evidence="1">The sequence shown here is derived from an EMBL/GenBank/DDBJ whole genome shotgun (WGS) entry which is preliminary data.</text>
</comment>
<dbReference type="Proteomes" id="UP000789525">
    <property type="component" value="Unassembled WGS sequence"/>
</dbReference>
<gene>
    <name evidence="1" type="ORF">ACOLOM_LOCUS8775</name>
</gene>
<accession>A0ACA9NNG0</accession>